<sequence length="339" mass="38687">MYNILFYCYGNHQMGMGHVYKMSALAHNLKAYNSQIKFLMPDYEEGINYIAGEGHDIYKIDSRLSEDLQIGSAGEFLERYSPYFIIVDSLQSSIFRSSFFKKYSKYLVVFDDTGTGHKYADLVFNTIYKCLYPDGATYELYESPLYTLLREDFGLYNQKEKVIPKRVQSILVTQGGADTYGVLPELTKILSAIDNDITIDVVIGPSFKHWNELKDALSAAPRSFNIKEKVRDMARLMYNTDLAISGAGVTLYELAAIGVPTIVVTQEYKEIETADLFQSYGFIISYGLWETVNKENLLDNIKLLIDDQPKRLCMSQQGKRSVDGQGMKRITNILKEYLQ</sequence>
<protein>
    <submittedName>
        <fullName evidence="2">Glycosyltransferase spore coat polysaccharide biosynthesis protein SpsG</fullName>
    </submittedName>
</protein>
<dbReference type="SUPFAM" id="SSF53756">
    <property type="entry name" value="UDP-Glycosyltransferase/glycogen phosphorylase"/>
    <property type="match status" value="1"/>
</dbReference>
<reference evidence="2 3" key="1">
    <citation type="submission" date="2015-02" db="EMBL/GenBank/DDBJ databases">
        <title>Single-cell genomics of uncultivated deep-branching MTB reveals a conserved set of magnetosome genes.</title>
        <authorList>
            <person name="Kolinko S."/>
            <person name="Richter M."/>
            <person name="Glockner F.O."/>
            <person name="Brachmann A."/>
            <person name="Schuler D."/>
        </authorList>
    </citation>
    <scope>NUCLEOTIDE SEQUENCE [LARGE SCALE GENOMIC DNA]</scope>
    <source>
        <strain evidence="2">TM-1</strain>
    </source>
</reference>
<dbReference type="Proteomes" id="UP000033423">
    <property type="component" value="Unassembled WGS sequence"/>
</dbReference>
<comment type="caution">
    <text evidence="2">The sequence shown here is derived from an EMBL/GenBank/DDBJ whole genome shotgun (WGS) entry which is preliminary data.</text>
</comment>
<organism evidence="2 3">
    <name type="scientific">Candidatus Magnetobacterium bavaricum</name>
    <dbReference type="NCBI Taxonomy" id="29290"/>
    <lineage>
        <taxon>Bacteria</taxon>
        <taxon>Pseudomonadati</taxon>
        <taxon>Nitrospirota</taxon>
        <taxon>Thermodesulfovibrionia</taxon>
        <taxon>Thermodesulfovibrionales</taxon>
        <taxon>Candidatus Magnetobacteriaceae</taxon>
        <taxon>Candidatus Magnetobacterium</taxon>
    </lineage>
</organism>
<keyword evidence="3" id="KW-1185">Reference proteome</keyword>
<dbReference type="PANTHER" id="PTHR21015:SF22">
    <property type="entry name" value="GLYCOSYLTRANSFERASE"/>
    <property type="match status" value="1"/>
</dbReference>
<dbReference type="Pfam" id="PF04101">
    <property type="entry name" value="Glyco_tran_28_C"/>
    <property type="match status" value="1"/>
</dbReference>
<evidence type="ECO:0000313" key="3">
    <source>
        <dbReference type="Proteomes" id="UP000033423"/>
    </source>
</evidence>
<dbReference type="EMBL" id="LACI01002428">
    <property type="protein sequence ID" value="KJU82062.1"/>
    <property type="molecule type" value="Genomic_DNA"/>
</dbReference>
<dbReference type="AlphaFoldDB" id="A0A0F3GJR0"/>
<gene>
    <name evidence="2" type="ORF">MBAV_005717</name>
</gene>
<proteinExistence type="predicted"/>
<dbReference type="Gene3D" id="3.40.50.11190">
    <property type="match status" value="1"/>
</dbReference>
<evidence type="ECO:0000259" key="1">
    <source>
        <dbReference type="Pfam" id="PF04101"/>
    </source>
</evidence>
<dbReference type="InterPro" id="IPR007235">
    <property type="entry name" value="Glyco_trans_28_C"/>
</dbReference>
<name>A0A0F3GJR0_9BACT</name>
<dbReference type="Gene3D" id="3.40.50.2000">
    <property type="entry name" value="Glycogen Phosphorylase B"/>
    <property type="match status" value="1"/>
</dbReference>
<accession>A0A0F3GJR0</accession>
<dbReference type="PANTHER" id="PTHR21015">
    <property type="entry name" value="UDP-N-ACETYLGLUCOSAMINE--N-ACETYLMURAMYL-(PENTAPEPTIDE) PYROPHOSPHORYL-UNDECAPRENOL N-ACETYLGLUCOSAMINE TRANSFERASE 1"/>
    <property type="match status" value="1"/>
</dbReference>
<feature type="domain" description="Glycosyl transferase family 28 C-terminal" evidence="1">
    <location>
        <begin position="209"/>
        <end position="317"/>
    </location>
</feature>
<keyword evidence="2" id="KW-0808">Transferase</keyword>
<dbReference type="GO" id="GO:0016758">
    <property type="term" value="F:hexosyltransferase activity"/>
    <property type="evidence" value="ECO:0007669"/>
    <property type="project" value="InterPro"/>
</dbReference>
<evidence type="ECO:0000313" key="2">
    <source>
        <dbReference type="EMBL" id="KJU82062.1"/>
    </source>
</evidence>